<dbReference type="InterPro" id="IPR050993">
    <property type="entry name" value="Isochorismatase_domain"/>
</dbReference>
<feature type="domain" description="Isochorismatase-like" evidence="1">
    <location>
        <begin position="8"/>
        <end position="156"/>
    </location>
</feature>
<evidence type="ECO:0000259" key="1">
    <source>
        <dbReference type="Pfam" id="PF00857"/>
    </source>
</evidence>
<dbReference type="Gene3D" id="3.40.50.850">
    <property type="entry name" value="Isochorismatase-like"/>
    <property type="match status" value="1"/>
</dbReference>
<dbReference type="InterPro" id="IPR000868">
    <property type="entry name" value="Isochorismatase-like_dom"/>
</dbReference>
<name>A0A434AD10_9FLAO</name>
<dbReference type="OrthoDB" id="9789777at2"/>
<dbReference type="EMBL" id="QWDM01000001">
    <property type="protein sequence ID" value="RUT72244.1"/>
    <property type="molecule type" value="Genomic_DNA"/>
</dbReference>
<dbReference type="RefSeq" id="WP_127336539.1">
    <property type="nucleotide sequence ID" value="NZ_QWDM01000001.1"/>
</dbReference>
<dbReference type="Proteomes" id="UP000288102">
    <property type="component" value="Unassembled WGS sequence"/>
</dbReference>
<dbReference type="SUPFAM" id="SSF52499">
    <property type="entry name" value="Isochorismatase-like hydrolases"/>
    <property type="match status" value="1"/>
</dbReference>
<reference evidence="3" key="1">
    <citation type="journal article" date="2019" name="Syst. Appl. Microbiol.">
        <title>Flavobacterium circumlabens sp. nov. and Flavobacterium cupreum sp. nov., two psychrotrophic species isolated from Antarctic environmental samples.</title>
        <authorList>
            <person name="Kralova S."/>
            <person name="Busse H.-J."/>
            <person name="Svec P."/>
            <person name="Maslanova I."/>
            <person name="Stankova E."/>
            <person name="Bartak M."/>
            <person name="Sedlacek I."/>
        </authorList>
    </citation>
    <scope>NUCLEOTIDE SEQUENCE [LARGE SCALE GENOMIC DNA]</scope>
    <source>
        <strain evidence="3">CCM 8825</strain>
    </source>
</reference>
<comment type="caution">
    <text evidence="2">The sequence shown here is derived from an EMBL/GenBank/DDBJ whole genome shotgun (WGS) entry which is preliminary data.</text>
</comment>
<dbReference type="InterPro" id="IPR036380">
    <property type="entry name" value="Isochorismatase-like_sf"/>
</dbReference>
<protein>
    <submittedName>
        <fullName evidence="2">Hydrolase</fullName>
    </submittedName>
</protein>
<keyword evidence="2" id="KW-0378">Hydrolase</keyword>
<dbReference type="PANTHER" id="PTHR14119">
    <property type="entry name" value="HYDROLASE"/>
    <property type="match status" value="1"/>
</dbReference>
<accession>A0A434AD10</accession>
<evidence type="ECO:0000313" key="2">
    <source>
        <dbReference type="EMBL" id="RUT72244.1"/>
    </source>
</evidence>
<keyword evidence="3" id="KW-1185">Reference proteome</keyword>
<gene>
    <name evidence="2" type="ORF">D0817_01090</name>
</gene>
<dbReference type="AlphaFoldDB" id="A0A434AD10"/>
<organism evidence="2 3">
    <name type="scientific">Flavobacterium cupreum</name>
    <dbReference type="NCBI Taxonomy" id="2133766"/>
    <lineage>
        <taxon>Bacteria</taxon>
        <taxon>Pseudomonadati</taxon>
        <taxon>Bacteroidota</taxon>
        <taxon>Flavobacteriia</taxon>
        <taxon>Flavobacteriales</taxon>
        <taxon>Flavobacteriaceae</taxon>
        <taxon>Flavobacterium</taxon>
    </lineage>
</organism>
<sequence>MLIQENTGLIVIDVQGKLARIVNESDKLISNLEKIIRGCQLLELPIIWAEQNPQGLGATVPELAELLKNQQPFEKYSFNAMENESFKKAVLNSERKQWLVCGIEAHICVYQTVLGLLSHNFEVEVVADCVSSRSKENRDLALKKLQNKGADVTTVEMCLYELVKSSKSEVFKGILNLIK</sequence>
<dbReference type="CDD" id="cd01012">
    <property type="entry name" value="YcaC_related"/>
    <property type="match status" value="1"/>
</dbReference>
<proteinExistence type="predicted"/>
<dbReference type="GO" id="GO:0016787">
    <property type="term" value="F:hydrolase activity"/>
    <property type="evidence" value="ECO:0007669"/>
    <property type="project" value="UniProtKB-KW"/>
</dbReference>
<dbReference type="Pfam" id="PF00857">
    <property type="entry name" value="Isochorismatase"/>
    <property type="match status" value="1"/>
</dbReference>
<dbReference type="PANTHER" id="PTHR14119:SF3">
    <property type="entry name" value="ISOCHORISMATASE DOMAIN-CONTAINING PROTEIN 2"/>
    <property type="match status" value="1"/>
</dbReference>
<evidence type="ECO:0000313" key="3">
    <source>
        <dbReference type="Proteomes" id="UP000288102"/>
    </source>
</evidence>